<dbReference type="Proteomes" id="UP001279734">
    <property type="component" value="Unassembled WGS sequence"/>
</dbReference>
<accession>A0AAD3SQI4</accession>
<organism evidence="1 2">
    <name type="scientific">Nepenthes gracilis</name>
    <name type="common">Slender pitcher plant</name>
    <dbReference type="NCBI Taxonomy" id="150966"/>
    <lineage>
        <taxon>Eukaryota</taxon>
        <taxon>Viridiplantae</taxon>
        <taxon>Streptophyta</taxon>
        <taxon>Embryophyta</taxon>
        <taxon>Tracheophyta</taxon>
        <taxon>Spermatophyta</taxon>
        <taxon>Magnoliopsida</taxon>
        <taxon>eudicotyledons</taxon>
        <taxon>Gunneridae</taxon>
        <taxon>Pentapetalae</taxon>
        <taxon>Caryophyllales</taxon>
        <taxon>Nepenthaceae</taxon>
        <taxon>Nepenthes</taxon>
    </lineage>
</organism>
<sequence>MLLVISWGGAIAWERWNGTDLVLGPANCMGVVRWLQLTLRDDPLCRNAVGLLNVWVLVVLVWELLDAWDCSMLGSLFGAALMLSTADDIGLLMQVLLSLMLSVGAECWFDNVDVAIVAMLC</sequence>
<evidence type="ECO:0000313" key="2">
    <source>
        <dbReference type="Proteomes" id="UP001279734"/>
    </source>
</evidence>
<protein>
    <submittedName>
        <fullName evidence="1">Uncharacterized protein</fullName>
    </submittedName>
</protein>
<name>A0AAD3SQI4_NEPGR</name>
<evidence type="ECO:0000313" key="1">
    <source>
        <dbReference type="EMBL" id="GMH14601.1"/>
    </source>
</evidence>
<dbReference type="AlphaFoldDB" id="A0AAD3SQI4"/>
<proteinExistence type="predicted"/>
<dbReference type="EMBL" id="BSYO01000014">
    <property type="protein sequence ID" value="GMH14601.1"/>
    <property type="molecule type" value="Genomic_DNA"/>
</dbReference>
<comment type="caution">
    <text evidence="1">The sequence shown here is derived from an EMBL/GenBank/DDBJ whole genome shotgun (WGS) entry which is preliminary data.</text>
</comment>
<gene>
    <name evidence="1" type="ORF">Nepgr_016442</name>
</gene>
<keyword evidence="2" id="KW-1185">Reference proteome</keyword>
<reference evidence="1" key="1">
    <citation type="submission" date="2023-05" db="EMBL/GenBank/DDBJ databases">
        <title>Nepenthes gracilis genome sequencing.</title>
        <authorList>
            <person name="Fukushima K."/>
        </authorList>
    </citation>
    <scope>NUCLEOTIDE SEQUENCE</scope>
    <source>
        <strain evidence="1">SING2019-196</strain>
    </source>
</reference>